<dbReference type="NCBIfam" id="TIGR02983">
    <property type="entry name" value="SigE-fam_strep"/>
    <property type="match status" value="1"/>
</dbReference>
<keyword evidence="3" id="KW-0731">Sigma factor</keyword>
<evidence type="ECO:0000256" key="4">
    <source>
        <dbReference type="ARBA" id="ARBA00023125"/>
    </source>
</evidence>
<dbReference type="InterPro" id="IPR039425">
    <property type="entry name" value="RNA_pol_sigma-70-like"/>
</dbReference>
<dbReference type="GO" id="GO:0006352">
    <property type="term" value="P:DNA-templated transcription initiation"/>
    <property type="evidence" value="ECO:0007669"/>
    <property type="project" value="InterPro"/>
</dbReference>
<dbReference type="PANTHER" id="PTHR43133">
    <property type="entry name" value="RNA POLYMERASE ECF-TYPE SIGMA FACTO"/>
    <property type="match status" value="1"/>
</dbReference>
<gene>
    <name evidence="8" type="ORF">GA0070620_2486</name>
</gene>
<dbReference type="InterPro" id="IPR013325">
    <property type="entry name" value="RNA_pol_sigma_r2"/>
</dbReference>
<organism evidence="8 9">
    <name type="scientific">Micromonospora krabiensis</name>
    <dbReference type="NCBI Taxonomy" id="307121"/>
    <lineage>
        <taxon>Bacteria</taxon>
        <taxon>Bacillati</taxon>
        <taxon>Actinomycetota</taxon>
        <taxon>Actinomycetes</taxon>
        <taxon>Micromonosporales</taxon>
        <taxon>Micromonosporaceae</taxon>
        <taxon>Micromonospora</taxon>
    </lineage>
</organism>
<evidence type="ECO:0000256" key="3">
    <source>
        <dbReference type="ARBA" id="ARBA00023082"/>
    </source>
</evidence>
<dbReference type="Gene3D" id="1.10.1740.10">
    <property type="match status" value="1"/>
</dbReference>
<feature type="domain" description="RNA polymerase sigma-70 region 2" evidence="6">
    <location>
        <begin position="15"/>
        <end position="74"/>
    </location>
</feature>
<dbReference type="InterPro" id="IPR036388">
    <property type="entry name" value="WH-like_DNA-bd_sf"/>
</dbReference>
<dbReference type="InterPro" id="IPR014325">
    <property type="entry name" value="RNA_pol_sigma-E_actinobac"/>
</dbReference>
<dbReference type="Pfam" id="PF08281">
    <property type="entry name" value="Sigma70_r4_2"/>
    <property type="match status" value="1"/>
</dbReference>
<dbReference type="NCBIfam" id="TIGR02937">
    <property type="entry name" value="sigma70-ECF"/>
    <property type="match status" value="1"/>
</dbReference>
<dbReference type="GO" id="GO:0016987">
    <property type="term" value="F:sigma factor activity"/>
    <property type="evidence" value="ECO:0007669"/>
    <property type="project" value="UniProtKB-KW"/>
</dbReference>
<dbReference type="GO" id="GO:0003677">
    <property type="term" value="F:DNA binding"/>
    <property type="evidence" value="ECO:0007669"/>
    <property type="project" value="UniProtKB-KW"/>
</dbReference>
<dbReference type="RefSeq" id="WP_091590259.1">
    <property type="nucleotide sequence ID" value="NZ_JBHRWG010000006.1"/>
</dbReference>
<dbReference type="SUPFAM" id="SSF88659">
    <property type="entry name" value="Sigma3 and sigma4 domains of RNA polymerase sigma factors"/>
    <property type="match status" value="1"/>
</dbReference>
<protein>
    <submittedName>
        <fullName evidence="8">RNA polymerase sigma-70 factor, sigma-E family</fullName>
    </submittedName>
</protein>
<reference evidence="9" key="1">
    <citation type="submission" date="2016-06" db="EMBL/GenBank/DDBJ databases">
        <authorList>
            <person name="Varghese N."/>
            <person name="Submissions Spin"/>
        </authorList>
    </citation>
    <scope>NUCLEOTIDE SEQUENCE [LARGE SCALE GENOMIC DNA]</scope>
    <source>
        <strain evidence="9">DSM 45344</strain>
    </source>
</reference>
<evidence type="ECO:0000256" key="5">
    <source>
        <dbReference type="ARBA" id="ARBA00023163"/>
    </source>
</evidence>
<dbReference type="OrthoDB" id="3692620at2"/>
<proteinExistence type="inferred from homology"/>
<evidence type="ECO:0000259" key="7">
    <source>
        <dbReference type="Pfam" id="PF08281"/>
    </source>
</evidence>
<dbReference type="SUPFAM" id="SSF88946">
    <property type="entry name" value="Sigma2 domain of RNA polymerase sigma factors"/>
    <property type="match status" value="1"/>
</dbReference>
<dbReference type="InterPro" id="IPR007627">
    <property type="entry name" value="RNA_pol_sigma70_r2"/>
</dbReference>
<dbReference type="InterPro" id="IPR013249">
    <property type="entry name" value="RNA_pol_sigma70_r4_t2"/>
</dbReference>
<evidence type="ECO:0000313" key="9">
    <source>
        <dbReference type="Proteomes" id="UP000199393"/>
    </source>
</evidence>
<evidence type="ECO:0000313" key="8">
    <source>
        <dbReference type="EMBL" id="SBV26988.1"/>
    </source>
</evidence>
<sequence>MTDRTEYDRFVVERSTRLLRFAYLLTGDWAAAEDLLQTALVKVWFAWARVRGDAEAYVRRTIVNTYVSWRRRRWTGEIPQTVPDRPDGPDRMTEYVERDALWRMLAELPRRQRAVLVLRYFEDLTEAQVAETLGVSVGTVKSQASKGLAKLRTSAALSDRKELVP</sequence>
<keyword evidence="5" id="KW-0804">Transcription</keyword>
<accession>A0A1C3N341</accession>
<dbReference type="Pfam" id="PF04542">
    <property type="entry name" value="Sigma70_r2"/>
    <property type="match status" value="1"/>
</dbReference>
<keyword evidence="9" id="KW-1185">Reference proteome</keyword>
<comment type="similarity">
    <text evidence="1">Belongs to the sigma-70 factor family. ECF subfamily.</text>
</comment>
<dbReference type="Proteomes" id="UP000199393">
    <property type="component" value="Chromosome I"/>
</dbReference>
<evidence type="ECO:0000256" key="2">
    <source>
        <dbReference type="ARBA" id="ARBA00023015"/>
    </source>
</evidence>
<name>A0A1C3N341_9ACTN</name>
<dbReference type="EMBL" id="LT598496">
    <property type="protein sequence ID" value="SBV26988.1"/>
    <property type="molecule type" value="Genomic_DNA"/>
</dbReference>
<dbReference type="AlphaFoldDB" id="A0A1C3N341"/>
<dbReference type="PATRIC" id="fig|307121.4.peg.2550"/>
<keyword evidence="4" id="KW-0238">DNA-binding</keyword>
<feature type="domain" description="RNA polymerase sigma factor 70 region 4 type 2" evidence="7">
    <location>
        <begin position="99"/>
        <end position="151"/>
    </location>
</feature>
<dbReference type="InterPro" id="IPR013324">
    <property type="entry name" value="RNA_pol_sigma_r3/r4-like"/>
</dbReference>
<keyword evidence="2" id="KW-0805">Transcription regulation</keyword>
<evidence type="ECO:0000259" key="6">
    <source>
        <dbReference type="Pfam" id="PF04542"/>
    </source>
</evidence>
<dbReference type="CDD" id="cd06171">
    <property type="entry name" value="Sigma70_r4"/>
    <property type="match status" value="1"/>
</dbReference>
<dbReference type="PANTHER" id="PTHR43133:SF50">
    <property type="entry name" value="ECF RNA POLYMERASE SIGMA FACTOR SIGM"/>
    <property type="match status" value="1"/>
</dbReference>
<dbReference type="InterPro" id="IPR014284">
    <property type="entry name" value="RNA_pol_sigma-70_dom"/>
</dbReference>
<dbReference type="STRING" id="307121.GA0070620_2486"/>
<evidence type="ECO:0000256" key="1">
    <source>
        <dbReference type="ARBA" id="ARBA00010641"/>
    </source>
</evidence>
<dbReference type="Gene3D" id="1.10.10.10">
    <property type="entry name" value="Winged helix-like DNA-binding domain superfamily/Winged helix DNA-binding domain"/>
    <property type="match status" value="1"/>
</dbReference>